<evidence type="ECO:0000313" key="3">
    <source>
        <dbReference type="EMBL" id="MFC4403116.1"/>
    </source>
</evidence>
<keyword evidence="4" id="KW-1185">Reference proteome</keyword>
<dbReference type="EMBL" id="JBHSDT010000004">
    <property type="protein sequence ID" value="MFC4403116.1"/>
    <property type="molecule type" value="Genomic_DNA"/>
</dbReference>
<gene>
    <name evidence="3" type="ORF">ACFOY7_08510</name>
</gene>
<dbReference type="Pfam" id="PF00092">
    <property type="entry name" value="VWA"/>
    <property type="match status" value="1"/>
</dbReference>
<dbReference type="SUPFAM" id="SSF53300">
    <property type="entry name" value="vWA-like"/>
    <property type="match status" value="1"/>
</dbReference>
<feature type="domain" description="VWFA" evidence="2">
    <location>
        <begin position="189"/>
        <end position="380"/>
    </location>
</feature>
<comment type="caution">
    <text evidence="3">The sequence shown here is derived from an EMBL/GenBank/DDBJ whole genome shotgun (WGS) entry which is preliminary data.</text>
</comment>
<dbReference type="RefSeq" id="WP_390251349.1">
    <property type="nucleotide sequence ID" value="NZ_JBHSDT010000004.1"/>
</dbReference>
<dbReference type="InterPro" id="IPR002035">
    <property type="entry name" value="VWF_A"/>
</dbReference>
<dbReference type="Proteomes" id="UP001595882">
    <property type="component" value="Unassembled WGS sequence"/>
</dbReference>
<dbReference type="SMART" id="SM00327">
    <property type="entry name" value="VWA"/>
    <property type="match status" value="1"/>
</dbReference>
<reference evidence="4" key="1">
    <citation type="journal article" date="2019" name="Int. J. Syst. Evol. Microbiol.">
        <title>The Global Catalogue of Microorganisms (GCM) 10K type strain sequencing project: providing services to taxonomists for standard genome sequencing and annotation.</title>
        <authorList>
            <consortium name="The Broad Institute Genomics Platform"/>
            <consortium name="The Broad Institute Genome Sequencing Center for Infectious Disease"/>
            <person name="Wu L."/>
            <person name="Ma J."/>
        </authorList>
    </citation>
    <scope>NUCLEOTIDE SEQUENCE [LARGE SCALE GENOMIC DNA]</scope>
    <source>
        <strain evidence="4">CCUG 37865</strain>
    </source>
</reference>
<protein>
    <submittedName>
        <fullName evidence="3">VWA domain-containing protein</fullName>
    </submittedName>
</protein>
<dbReference type="Gene3D" id="3.40.50.410">
    <property type="entry name" value="von Willebrand factor, type A domain"/>
    <property type="match status" value="1"/>
</dbReference>
<dbReference type="InterPro" id="IPR036465">
    <property type="entry name" value="vWFA_dom_sf"/>
</dbReference>
<sequence length="494" mass="56164">MVSTDCSRKHILIGMLIALFIILTGCTNDDIETEQPNEENSNKKNEETREVITDPENNKEIDIEHESAGEMGSESKDPLEDLLDQAPEEPTNLEEIIAYPEGPLAGNGALTGEEPLMEETEMAAYVKDILPSIEEEKDEAYLDQWWRAYRYLFAEEYPDPRYILKEINYNHFGSTALEDERFHFKDQINVLLILDVSQSMAHEVDGKTMLEIAKNSILDFGSDLPEDANIGVRVYGHEGSSTGKSREESCQASDIIYGFQPASTSDIEQVIGSLSPTGWTPIGFSLEQAKKDFAPYPGENNTNLIYIVSDGAETCDGDPAVVAKDLAESDIQSIINVIGFNVGLEGQNQLREIAEAGGGMYTNAGDEEELKEALGQGDALIQRWKDWKEGERFNVREQKDEQALEAIWERNQWTYLISDELHSQNSVLHELFQEDYINRSAYDFMKDRHYEQRDLYSDVKETTYEELQNEIEDKYKAQLEKINEAYAELYEEEE</sequence>
<name>A0ABV8WTA9_9BACI</name>
<proteinExistence type="predicted"/>
<accession>A0ABV8WTA9</accession>
<evidence type="ECO:0000313" key="4">
    <source>
        <dbReference type="Proteomes" id="UP001595882"/>
    </source>
</evidence>
<organism evidence="3 4">
    <name type="scientific">Gracilibacillus xinjiangensis</name>
    <dbReference type="NCBI Taxonomy" id="1193282"/>
    <lineage>
        <taxon>Bacteria</taxon>
        <taxon>Bacillati</taxon>
        <taxon>Bacillota</taxon>
        <taxon>Bacilli</taxon>
        <taxon>Bacillales</taxon>
        <taxon>Bacillaceae</taxon>
        <taxon>Gracilibacillus</taxon>
    </lineage>
</organism>
<dbReference type="PROSITE" id="PS50234">
    <property type="entry name" value="VWFA"/>
    <property type="match status" value="1"/>
</dbReference>
<feature type="compositionally biased region" description="Basic and acidic residues" evidence="1">
    <location>
        <begin position="40"/>
        <end position="78"/>
    </location>
</feature>
<evidence type="ECO:0000256" key="1">
    <source>
        <dbReference type="SAM" id="MobiDB-lite"/>
    </source>
</evidence>
<evidence type="ECO:0000259" key="2">
    <source>
        <dbReference type="PROSITE" id="PS50234"/>
    </source>
</evidence>
<feature type="region of interest" description="Disordered" evidence="1">
    <location>
        <begin position="32"/>
        <end position="78"/>
    </location>
</feature>